<gene>
    <name evidence="1" type="ORF">DPEC_G00259670</name>
</gene>
<keyword evidence="2" id="KW-1185">Reference proteome</keyword>
<protein>
    <submittedName>
        <fullName evidence="1">Uncharacterized protein</fullName>
    </submittedName>
</protein>
<sequence length="142" mass="16116">MHKIGRKEGPGARDQVWTGKLKWLVQLNRIQPGGRVRHLPQHHHAGEQQRLCHYWHAQAVQKLWQPWTPGWPAKAPAKSQNLNAKKARPSPTPPSPTPIPSGPCPSQPLGPALRPHRKHCHNTKFRDLNLFDQFFGGPGPYR</sequence>
<comment type="caution">
    <text evidence="1">The sequence shown here is derived from an EMBL/GenBank/DDBJ whole genome shotgun (WGS) entry which is preliminary data.</text>
</comment>
<name>A0ACC2FRH0_DALPE</name>
<accession>A0ACC2FRH0</accession>
<evidence type="ECO:0000313" key="2">
    <source>
        <dbReference type="Proteomes" id="UP001157502"/>
    </source>
</evidence>
<evidence type="ECO:0000313" key="1">
    <source>
        <dbReference type="EMBL" id="KAJ7993918.1"/>
    </source>
</evidence>
<reference evidence="1" key="1">
    <citation type="submission" date="2021-05" db="EMBL/GenBank/DDBJ databases">
        <authorList>
            <person name="Pan Q."/>
            <person name="Jouanno E."/>
            <person name="Zahm M."/>
            <person name="Klopp C."/>
            <person name="Cabau C."/>
            <person name="Louis A."/>
            <person name="Berthelot C."/>
            <person name="Parey E."/>
            <person name="Roest Crollius H."/>
            <person name="Montfort J."/>
            <person name="Robinson-Rechavi M."/>
            <person name="Bouchez O."/>
            <person name="Lampietro C."/>
            <person name="Lopez Roques C."/>
            <person name="Donnadieu C."/>
            <person name="Postlethwait J."/>
            <person name="Bobe J."/>
            <person name="Dillon D."/>
            <person name="Chandos A."/>
            <person name="von Hippel F."/>
            <person name="Guiguen Y."/>
        </authorList>
    </citation>
    <scope>NUCLEOTIDE SEQUENCE</scope>
    <source>
        <strain evidence="1">YG-Jan2019</strain>
    </source>
</reference>
<organism evidence="1 2">
    <name type="scientific">Dallia pectoralis</name>
    <name type="common">Alaska blackfish</name>
    <dbReference type="NCBI Taxonomy" id="75939"/>
    <lineage>
        <taxon>Eukaryota</taxon>
        <taxon>Metazoa</taxon>
        <taxon>Chordata</taxon>
        <taxon>Craniata</taxon>
        <taxon>Vertebrata</taxon>
        <taxon>Euteleostomi</taxon>
        <taxon>Actinopterygii</taxon>
        <taxon>Neopterygii</taxon>
        <taxon>Teleostei</taxon>
        <taxon>Protacanthopterygii</taxon>
        <taxon>Esociformes</taxon>
        <taxon>Umbridae</taxon>
        <taxon>Dallia</taxon>
    </lineage>
</organism>
<dbReference type="Proteomes" id="UP001157502">
    <property type="component" value="Chromosome 23"/>
</dbReference>
<proteinExistence type="predicted"/>
<dbReference type="EMBL" id="CM055750">
    <property type="protein sequence ID" value="KAJ7993918.1"/>
    <property type="molecule type" value="Genomic_DNA"/>
</dbReference>